<proteinExistence type="predicted"/>
<feature type="compositionally biased region" description="Acidic residues" evidence="1">
    <location>
        <begin position="10"/>
        <end position="23"/>
    </location>
</feature>
<feature type="region of interest" description="Disordered" evidence="1">
    <location>
        <begin position="1"/>
        <end position="35"/>
    </location>
</feature>
<feature type="compositionally biased region" description="Low complexity" evidence="1">
    <location>
        <begin position="60"/>
        <end position="80"/>
    </location>
</feature>
<feature type="region of interest" description="Disordered" evidence="1">
    <location>
        <begin position="58"/>
        <end position="80"/>
    </location>
</feature>
<gene>
    <name evidence="2" type="ORF">Rsub_06020</name>
</gene>
<organism evidence="2 3">
    <name type="scientific">Raphidocelis subcapitata</name>
    <dbReference type="NCBI Taxonomy" id="307507"/>
    <lineage>
        <taxon>Eukaryota</taxon>
        <taxon>Viridiplantae</taxon>
        <taxon>Chlorophyta</taxon>
        <taxon>core chlorophytes</taxon>
        <taxon>Chlorophyceae</taxon>
        <taxon>CS clade</taxon>
        <taxon>Sphaeropleales</taxon>
        <taxon>Selenastraceae</taxon>
        <taxon>Raphidocelis</taxon>
    </lineage>
</organism>
<protein>
    <submittedName>
        <fullName evidence="2">Uncharacterized protein</fullName>
    </submittedName>
</protein>
<keyword evidence="3" id="KW-1185">Reference proteome</keyword>
<name>A0A2V0P093_9CHLO</name>
<evidence type="ECO:0000313" key="2">
    <source>
        <dbReference type="EMBL" id="GBF93288.1"/>
    </source>
</evidence>
<evidence type="ECO:0000313" key="3">
    <source>
        <dbReference type="Proteomes" id="UP000247498"/>
    </source>
</evidence>
<dbReference type="Proteomes" id="UP000247498">
    <property type="component" value="Unassembled WGS sequence"/>
</dbReference>
<sequence>MDPAKKLQDLDEDDDIVELDADDWGPAQQDPRNTALWDKSWDDAAAADYVGQQIRTVAVQQQQQQQQAPPQQQQQAGKTG</sequence>
<comment type="caution">
    <text evidence="2">The sequence shown here is derived from an EMBL/GenBank/DDBJ whole genome shotgun (WGS) entry which is preliminary data.</text>
</comment>
<evidence type="ECO:0000256" key="1">
    <source>
        <dbReference type="SAM" id="MobiDB-lite"/>
    </source>
</evidence>
<dbReference type="EMBL" id="BDRX01000039">
    <property type="protein sequence ID" value="GBF93288.1"/>
    <property type="molecule type" value="Genomic_DNA"/>
</dbReference>
<dbReference type="InParanoid" id="A0A2V0P093"/>
<dbReference type="AlphaFoldDB" id="A0A2V0P093"/>
<reference evidence="2 3" key="1">
    <citation type="journal article" date="2018" name="Sci. Rep.">
        <title>Raphidocelis subcapitata (=Pseudokirchneriella subcapitata) provides an insight into genome evolution and environmental adaptations in the Sphaeropleales.</title>
        <authorList>
            <person name="Suzuki S."/>
            <person name="Yamaguchi H."/>
            <person name="Nakajima N."/>
            <person name="Kawachi M."/>
        </authorList>
    </citation>
    <scope>NUCLEOTIDE SEQUENCE [LARGE SCALE GENOMIC DNA]</scope>
    <source>
        <strain evidence="2 3">NIES-35</strain>
    </source>
</reference>
<accession>A0A2V0P093</accession>